<dbReference type="OrthoDB" id="946948at2"/>
<dbReference type="EMBL" id="RXOF01000001">
    <property type="protein sequence ID" value="RTQ53408.1"/>
    <property type="molecule type" value="Genomic_DNA"/>
</dbReference>
<dbReference type="InterPro" id="IPR018247">
    <property type="entry name" value="EF_Hand_1_Ca_BS"/>
</dbReference>
<accession>A0A3S0JH74</accession>
<feature type="compositionally biased region" description="Low complexity" evidence="1">
    <location>
        <begin position="160"/>
        <end position="183"/>
    </location>
</feature>
<feature type="signal peptide" evidence="2">
    <location>
        <begin position="1"/>
        <end position="29"/>
    </location>
</feature>
<protein>
    <recommendedName>
        <fullName evidence="3">DUF7151 domain-containing protein</fullName>
    </recommendedName>
</protein>
<sequence>MNATNFGAALLRRGLLPALLLGAVAAGHAQDRVGIGTATPHASAILDVSSTTQGLLTPRLTLAQRTAIASPATGLLLYQTDGTAGFYFYDGAAWTALSGGTGSAGANGLNALVRTAPEAPGATCPTGGTRFDTGQDANGNGTLDAAEISGTRYVCNGATGATGPQGDAGDTGATGATGTTGPQGDAGLGVPAGGTAGQVLTKVDATDYNTAWRTASASGSNISTQLRANKVGGTGETLPVATSTTAPTIAFNNVLTTPTLGTWDGTTYTVGTGGAGLYLIQANVLTADAATPTQTPSANLVVEVNNAGYGSTAGSVYYGLWTSLNPSTPTGTKGRGELSRVVYLNAGDSFKIRGVSSTSSLATQPISTVAASYLAVLKLN</sequence>
<evidence type="ECO:0000259" key="3">
    <source>
        <dbReference type="Pfam" id="PF23657"/>
    </source>
</evidence>
<proteinExistence type="predicted"/>
<dbReference type="PROSITE" id="PS00018">
    <property type="entry name" value="EF_HAND_1"/>
    <property type="match status" value="1"/>
</dbReference>
<feature type="domain" description="DUF7151" evidence="3">
    <location>
        <begin position="110"/>
        <end position="155"/>
    </location>
</feature>
<comment type="caution">
    <text evidence="4">The sequence shown here is derived from an EMBL/GenBank/DDBJ whole genome shotgun (WGS) entry which is preliminary data.</text>
</comment>
<organism evidence="4 5">
    <name type="scientific">Hymenobacter gummosus</name>
    <dbReference type="NCBI Taxonomy" id="1776032"/>
    <lineage>
        <taxon>Bacteria</taxon>
        <taxon>Pseudomonadati</taxon>
        <taxon>Bacteroidota</taxon>
        <taxon>Cytophagia</taxon>
        <taxon>Cytophagales</taxon>
        <taxon>Hymenobacteraceae</taxon>
        <taxon>Hymenobacter</taxon>
    </lineage>
</organism>
<dbReference type="Pfam" id="PF23657">
    <property type="entry name" value="DUF7151"/>
    <property type="match status" value="1"/>
</dbReference>
<keyword evidence="5" id="KW-1185">Reference proteome</keyword>
<dbReference type="InterPro" id="IPR055575">
    <property type="entry name" value="DUF7151"/>
</dbReference>
<feature type="chain" id="PRO_5018587081" description="DUF7151 domain-containing protein" evidence="2">
    <location>
        <begin position="30"/>
        <end position="380"/>
    </location>
</feature>
<dbReference type="AlphaFoldDB" id="A0A3S0JH74"/>
<feature type="region of interest" description="Disordered" evidence="1">
    <location>
        <begin position="160"/>
        <end position="186"/>
    </location>
</feature>
<dbReference type="Proteomes" id="UP000282184">
    <property type="component" value="Unassembled WGS sequence"/>
</dbReference>
<gene>
    <name evidence="4" type="ORF">EJV47_01310</name>
</gene>
<evidence type="ECO:0000313" key="4">
    <source>
        <dbReference type="EMBL" id="RTQ53408.1"/>
    </source>
</evidence>
<keyword evidence="2" id="KW-0732">Signal</keyword>
<reference evidence="4 5" key="1">
    <citation type="submission" date="2018-12" db="EMBL/GenBank/DDBJ databases">
        <title>Hymenobacter gummosus sp. nov., isolated from a spring.</title>
        <authorList>
            <person name="Nie L."/>
        </authorList>
    </citation>
    <scope>NUCLEOTIDE SEQUENCE [LARGE SCALE GENOMIC DNA]</scope>
    <source>
        <strain evidence="4 5">KCTC 52166</strain>
    </source>
</reference>
<dbReference type="RefSeq" id="WP_126691335.1">
    <property type="nucleotide sequence ID" value="NZ_RXOF01000001.1"/>
</dbReference>
<evidence type="ECO:0000256" key="1">
    <source>
        <dbReference type="SAM" id="MobiDB-lite"/>
    </source>
</evidence>
<evidence type="ECO:0000313" key="5">
    <source>
        <dbReference type="Proteomes" id="UP000282184"/>
    </source>
</evidence>
<evidence type="ECO:0000256" key="2">
    <source>
        <dbReference type="SAM" id="SignalP"/>
    </source>
</evidence>
<name>A0A3S0JH74_9BACT</name>